<accession>A0ABN9VPD9</accession>
<dbReference type="SUPFAM" id="SSF50249">
    <property type="entry name" value="Nucleic acid-binding proteins"/>
    <property type="match status" value="1"/>
</dbReference>
<dbReference type="Gene3D" id="2.40.50.140">
    <property type="entry name" value="Nucleic acid-binding proteins"/>
    <property type="match status" value="1"/>
</dbReference>
<proteinExistence type="predicted"/>
<organism evidence="3 4">
    <name type="scientific">Prorocentrum cordatum</name>
    <dbReference type="NCBI Taxonomy" id="2364126"/>
    <lineage>
        <taxon>Eukaryota</taxon>
        <taxon>Sar</taxon>
        <taxon>Alveolata</taxon>
        <taxon>Dinophyceae</taxon>
        <taxon>Prorocentrales</taxon>
        <taxon>Prorocentraceae</taxon>
        <taxon>Prorocentrum</taxon>
    </lineage>
</organism>
<dbReference type="Proteomes" id="UP001189429">
    <property type="component" value="Unassembled WGS sequence"/>
</dbReference>
<comment type="caution">
    <text evidence="3">The sequence shown here is derived from an EMBL/GenBank/DDBJ whole genome shotgun (WGS) entry which is preliminary data.</text>
</comment>
<reference evidence="3" key="1">
    <citation type="submission" date="2023-10" db="EMBL/GenBank/DDBJ databases">
        <authorList>
            <person name="Chen Y."/>
            <person name="Shah S."/>
            <person name="Dougan E. K."/>
            <person name="Thang M."/>
            <person name="Chan C."/>
        </authorList>
    </citation>
    <scope>NUCLEOTIDE SEQUENCE [LARGE SCALE GENOMIC DNA]</scope>
</reference>
<keyword evidence="4" id="KW-1185">Reference proteome</keyword>
<dbReference type="InterPro" id="IPR020599">
    <property type="entry name" value="Transl_elong_fac_P/YeiP"/>
</dbReference>
<evidence type="ECO:0000313" key="3">
    <source>
        <dbReference type="EMBL" id="CAK0875267.1"/>
    </source>
</evidence>
<dbReference type="PANTHER" id="PTHR30053">
    <property type="entry name" value="ELONGATION FACTOR P"/>
    <property type="match status" value="1"/>
</dbReference>
<evidence type="ECO:0000259" key="2">
    <source>
        <dbReference type="Pfam" id="PF01132"/>
    </source>
</evidence>
<evidence type="ECO:0000313" key="4">
    <source>
        <dbReference type="Proteomes" id="UP001189429"/>
    </source>
</evidence>
<dbReference type="InterPro" id="IPR012340">
    <property type="entry name" value="NA-bd_OB-fold"/>
</dbReference>
<feature type="region of interest" description="Disordered" evidence="1">
    <location>
        <begin position="98"/>
        <end position="142"/>
    </location>
</feature>
<feature type="domain" description="Translation elongation factor P/YeiP central" evidence="2">
    <location>
        <begin position="2"/>
        <end position="42"/>
    </location>
</feature>
<dbReference type="PANTHER" id="PTHR30053:SF14">
    <property type="entry name" value="TRANSLATION ELONGATION FACTOR KOW-LIKE DOMAIN-CONTAINING PROTEIN"/>
    <property type="match status" value="1"/>
</dbReference>
<protein>
    <recommendedName>
        <fullName evidence="2">Translation elongation factor P/YeiP central domain-containing protein</fullName>
    </recommendedName>
</protein>
<sequence length="142" mass="15548">MFMDTETYEEKAVPRAVMGQLGDWLTEGVNVYIEEDYDGKPIFARLEPGTELIAEVEIAQGSTGRSDGDQQVTYTNGVTQAAPAYIKAGDKVLINQRDTLSSASRSGSRRRAARIDANRPGCSFPLGAPGLPQPEHHYSPYR</sequence>
<gene>
    <name evidence="3" type="ORF">PCOR1329_LOCUS59973</name>
</gene>
<dbReference type="InterPro" id="IPR001059">
    <property type="entry name" value="Transl_elong_P/YeiP_cen"/>
</dbReference>
<name>A0ABN9VPD9_9DINO</name>
<dbReference type="Pfam" id="PF01132">
    <property type="entry name" value="EFP"/>
    <property type="match status" value="1"/>
</dbReference>
<dbReference type="EMBL" id="CAUYUJ010017493">
    <property type="protein sequence ID" value="CAK0875267.1"/>
    <property type="molecule type" value="Genomic_DNA"/>
</dbReference>
<evidence type="ECO:0000256" key="1">
    <source>
        <dbReference type="SAM" id="MobiDB-lite"/>
    </source>
</evidence>